<dbReference type="EMBL" id="CP116507">
    <property type="protein sequence ID" value="WCG22741.1"/>
    <property type="molecule type" value="Genomic_DNA"/>
</dbReference>
<proteinExistence type="predicted"/>
<evidence type="ECO:0000313" key="2">
    <source>
        <dbReference type="EMBL" id="WCG22741.1"/>
    </source>
</evidence>
<dbReference type="RefSeq" id="WP_023606863.1">
    <property type="nucleotide sequence ID" value="NZ_BKBT01000025.1"/>
</dbReference>
<keyword evidence="1" id="KW-1133">Transmembrane helix</keyword>
<organism evidence="2 3">
    <name type="scientific">Vagococcus lutrae</name>
    <dbReference type="NCBI Taxonomy" id="81947"/>
    <lineage>
        <taxon>Bacteria</taxon>
        <taxon>Bacillati</taxon>
        <taxon>Bacillota</taxon>
        <taxon>Bacilli</taxon>
        <taxon>Lactobacillales</taxon>
        <taxon>Enterococcaceae</taxon>
        <taxon>Vagococcus</taxon>
    </lineage>
</organism>
<protein>
    <submittedName>
        <fullName evidence="2">DUF3188 domain-containing protein</fullName>
    </submittedName>
</protein>
<keyword evidence="1" id="KW-0472">Membrane</keyword>
<accession>A0AAE9XFD4</accession>
<evidence type="ECO:0000313" key="3">
    <source>
        <dbReference type="Proteomes" id="UP001179600"/>
    </source>
</evidence>
<dbReference type="InterPro" id="IPR021524">
    <property type="entry name" value="DUF3188"/>
</dbReference>
<name>A0AAE9XFD4_9ENTE</name>
<dbReference type="GeneID" id="72385845"/>
<gene>
    <name evidence="2" type="ORF">PML95_00290</name>
</gene>
<reference evidence="2" key="1">
    <citation type="submission" date="2023-01" db="EMBL/GenBank/DDBJ databases">
        <title>Oxazolidinone resistance genes in florfenicol resistant enterococci from beef cattle and veal calves at slaughter.</title>
        <authorList>
            <person name="Biggel M."/>
        </authorList>
    </citation>
    <scope>NUCLEOTIDE SEQUENCE</scope>
    <source>
        <strain evidence="2">K204-1</strain>
    </source>
</reference>
<dbReference type="Pfam" id="PF11384">
    <property type="entry name" value="DUF3188"/>
    <property type="match status" value="1"/>
</dbReference>
<keyword evidence="1" id="KW-0812">Transmembrane</keyword>
<feature type="transmembrane region" description="Helical" evidence="1">
    <location>
        <begin position="32"/>
        <end position="49"/>
    </location>
</feature>
<evidence type="ECO:0000256" key="1">
    <source>
        <dbReference type="SAM" id="Phobius"/>
    </source>
</evidence>
<sequence>MTKNGLFFISIGLLIFMFSVNRTTLQYNLLSMVTGIFFIVVGAALVYKAKQDEKKGKKE</sequence>
<dbReference type="Proteomes" id="UP001179600">
    <property type="component" value="Chromosome"/>
</dbReference>
<dbReference type="AlphaFoldDB" id="A0AAE9XFD4"/>